<organism evidence="4 5">
    <name type="scientific">Chitinophaga jiangningensis</name>
    <dbReference type="NCBI Taxonomy" id="1419482"/>
    <lineage>
        <taxon>Bacteria</taxon>
        <taxon>Pseudomonadati</taxon>
        <taxon>Bacteroidota</taxon>
        <taxon>Chitinophagia</taxon>
        <taxon>Chitinophagales</taxon>
        <taxon>Chitinophagaceae</taxon>
        <taxon>Chitinophaga</taxon>
    </lineage>
</organism>
<dbReference type="Pfam" id="PF00291">
    <property type="entry name" value="PALP"/>
    <property type="match status" value="1"/>
</dbReference>
<reference evidence="4 5" key="1">
    <citation type="submission" date="2016-11" db="EMBL/GenBank/DDBJ databases">
        <authorList>
            <person name="Jaros S."/>
            <person name="Januszkiewicz K."/>
            <person name="Wedrychowicz H."/>
        </authorList>
    </citation>
    <scope>NUCLEOTIDE SEQUENCE [LARGE SCALE GENOMIC DNA]</scope>
    <source>
        <strain evidence="4 5">DSM 27406</strain>
    </source>
</reference>
<dbReference type="AlphaFoldDB" id="A0A1M6WHS0"/>
<comment type="cofactor">
    <cofactor evidence="1">
        <name>pyridoxal 5'-phosphate</name>
        <dbReference type="ChEBI" id="CHEBI:597326"/>
    </cofactor>
</comment>
<name>A0A1M6WHS0_9BACT</name>
<accession>A0A1M6WHS0</accession>
<dbReference type="InterPro" id="IPR001926">
    <property type="entry name" value="TrpB-like_PALP"/>
</dbReference>
<evidence type="ECO:0000259" key="3">
    <source>
        <dbReference type="Pfam" id="PF00291"/>
    </source>
</evidence>
<sequence>MIIEQHNGILVLRDDLLLGGTKSIFIQQLLNPTAKQFVYASPVYGGFQIALSAICQHIGKKAIIFCAKRKNPHANTLRCEQLGAEIHQVNAGYLSVVTAKAKEYCRLVPDSELLPFGANSELAINAIATRCRLLIATIGVEPDTIVCAVGSGTLLQGILRGTTTSKVIGVQVGKECSVAHPRFTRYVYPKPFEKESSCNSPFPSCSNYDLKAWEVLNDLQPIPGVTVFWNVM</sequence>
<proteinExistence type="predicted"/>
<evidence type="ECO:0000313" key="5">
    <source>
        <dbReference type="Proteomes" id="UP000184420"/>
    </source>
</evidence>
<dbReference type="InterPro" id="IPR036052">
    <property type="entry name" value="TrpB-like_PALP_sf"/>
</dbReference>
<evidence type="ECO:0000256" key="2">
    <source>
        <dbReference type="ARBA" id="ARBA00022898"/>
    </source>
</evidence>
<dbReference type="EMBL" id="FRBL01000001">
    <property type="protein sequence ID" value="SHK93238.1"/>
    <property type="molecule type" value="Genomic_DNA"/>
</dbReference>
<dbReference type="SUPFAM" id="SSF53686">
    <property type="entry name" value="Tryptophan synthase beta subunit-like PLP-dependent enzymes"/>
    <property type="match status" value="1"/>
</dbReference>
<evidence type="ECO:0000256" key="1">
    <source>
        <dbReference type="ARBA" id="ARBA00001933"/>
    </source>
</evidence>
<protein>
    <submittedName>
        <fullName evidence="4">Pyridoxal-phosphate dependent enzyme</fullName>
    </submittedName>
</protein>
<keyword evidence="2" id="KW-0663">Pyridoxal phosphate</keyword>
<dbReference type="Gene3D" id="3.40.50.1100">
    <property type="match status" value="2"/>
</dbReference>
<dbReference type="Proteomes" id="UP000184420">
    <property type="component" value="Unassembled WGS sequence"/>
</dbReference>
<dbReference type="OrthoDB" id="9778118at2"/>
<keyword evidence="5" id="KW-1185">Reference proteome</keyword>
<dbReference type="STRING" id="1419482.SAMN05444266_101630"/>
<evidence type="ECO:0000313" key="4">
    <source>
        <dbReference type="EMBL" id="SHK93238.1"/>
    </source>
</evidence>
<gene>
    <name evidence="4" type="ORF">SAMN05444266_101630</name>
</gene>
<dbReference type="RefSeq" id="WP_073077921.1">
    <property type="nucleotide sequence ID" value="NZ_FRBL01000001.1"/>
</dbReference>
<feature type="domain" description="Tryptophan synthase beta chain-like PALP" evidence="3">
    <location>
        <begin position="48"/>
        <end position="179"/>
    </location>
</feature>